<feature type="region of interest" description="Disordered" evidence="1">
    <location>
        <begin position="43"/>
        <end position="79"/>
    </location>
</feature>
<evidence type="ECO:0000313" key="2">
    <source>
        <dbReference type="EMBL" id="CAD9458534.1"/>
    </source>
</evidence>
<sequence length="105" mass="11436">MSYGAAAWQTAGQCPVAIINRLYRWCGHSLPIVGHRTLPLASSKPKLSGGIEQRTHRPFTRTTGASGSEVCSSDGPPMHPSPSFTNVMPRLWDCPKRTLQVISSF</sequence>
<reference evidence="2" key="1">
    <citation type="submission" date="2021-01" db="EMBL/GenBank/DDBJ databases">
        <authorList>
            <person name="Corre E."/>
            <person name="Pelletier E."/>
            <person name="Niang G."/>
            <person name="Scheremetjew M."/>
            <person name="Finn R."/>
            <person name="Kale V."/>
            <person name="Holt S."/>
            <person name="Cochrane G."/>
            <person name="Meng A."/>
            <person name="Brown T."/>
            <person name="Cohen L."/>
        </authorList>
    </citation>
    <scope>NUCLEOTIDE SEQUENCE</scope>
    <source>
        <strain evidence="2">UTEX LB 985</strain>
    </source>
</reference>
<gene>
    <name evidence="2" type="ORF">CBRE1094_LOCUS18755</name>
</gene>
<name>A0A7S2DLZ9_9EUKA</name>
<protein>
    <submittedName>
        <fullName evidence="2">Uncharacterized protein</fullName>
    </submittedName>
</protein>
<accession>A0A7S2DLZ9</accession>
<feature type="compositionally biased region" description="Polar residues" evidence="1">
    <location>
        <begin position="60"/>
        <end position="71"/>
    </location>
</feature>
<proteinExistence type="predicted"/>
<evidence type="ECO:0000256" key="1">
    <source>
        <dbReference type="SAM" id="MobiDB-lite"/>
    </source>
</evidence>
<dbReference type="EMBL" id="HBGU01034315">
    <property type="protein sequence ID" value="CAD9458534.1"/>
    <property type="molecule type" value="Transcribed_RNA"/>
</dbReference>
<organism evidence="2">
    <name type="scientific">Haptolina brevifila</name>
    <dbReference type="NCBI Taxonomy" id="156173"/>
    <lineage>
        <taxon>Eukaryota</taxon>
        <taxon>Haptista</taxon>
        <taxon>Haptophyta</taxon>
        <taxon>Prymnesiophyceae</taxon>
        <taxon>Prymnesiales</taxon>
        <taxon>Prymnesiaceae</taxon>
        <taxon>Haptolina</taxon>
    </lineage>
</organism>
<dbReference type="AlphaFoldDB" id="A0A7S2DLZ9"/>